<feature type="disulfide bond" evidence="4">
    <location>
        <begin position="347"/>
        <end position="364"/>
    </location>
</feature>
<evidence type="ECO:0000259" key="6">
    <source>
        <dbReference type="PROSITE" id="PS50026"/>
    </source>
</evidence>
<keyword evidence="4" id="KW-0245">EGF-like domain</keyword>
<reference evidence="8" key="1">
    <citation type="submission" date="2022-11" db="UniProtKB">
        <authorList>
            <consortium name="WormBaseParasite"/>
        </authorList>
    </citation>
    <scope>IDENTIFICATION</scope>
</reference>
<keyword evidence="3" id="KW-0732">Signal</keyword>
<dbReference type="SUPFAM" id="SSF53300">
    <property type="entry name" value="vWA-like"/>
    <property type="match status" value="1"/>
</dbReference>
<keyword evidence="2" id="KW-0964">Secreted</keyword>
<evidence type="ECO:0000313" key="7">
    <source>
        <dbReference type="Proteomes" id="UP000887578"/>
    </source>
</evidence>
<evidence type="ECO:0000256" key="3">
    <source>
        <dbReference type="ARBA" id="ARBA00022729"/>
    </source>
</evidence>
<evidence type="ECO:0000256" key="1">
    <source>
        <dbReference type="ARBA" id="ARBA00004613"/>
    </source>
</evidence>
<dbReference type="PROSITE" id="PS50026">
    <property type="entry name" value="EGF_3"/>
    <property type="match status" value="3"/>
</dbReference>
<comment type="subcellular location">
    <subcellularLocation>
        <location evidence="1">Secreted</location>
    </subcellularLocation>
</comment>
<dbReference type="PANTHER" id="PTHR47324">
    <property type="entry name" value="PROTEIN IRG-7-RELATED"/>
    <property type="match status" value="1"/>
</dbReference>
<dbReference type="WBParaSite" id="PDA_v2.g1724.t1">
    <property type="protein sequence ID" value="PDA_v2.g1724.t1"/>
    <property type="gene ID" value="PDA_v2.g1724"/>
</dbReference>
<feature type="compositionally biased region" description="Low complexity" evidence="5">
    <location>
        <begin position="1409"/>
        <end position="1419"/>
    </location>
</feature>
<organism evidence="7 8">
    <name type="scientific">Panagrolaimus davidi</name>
    <dbReference type="NCBI Taxonomy" id="227884"/>
    <lineage>
        <taxon>Eukaryota</taxon>
        <taxon>Metazoa</taxon>
        <taxon>Ecdysozoa</taxon>
        <taxon>Nematoda</taxon>
        <taxon>Chromadorea</taxon>
        <taxon>Rhabditida</taxon>
        <taxon>Tylenchina</taxon>
        <taxon>Panagrolaimomorpha</taxon>
        <taxon>Panagrolaimoidea</taxon>
        <taxon>Panagrolaimidae</taxon>
        <taxon>Panagrolaimus</taxon>
    </lineage>
</organism>
<keyword evidence="4" id="KW-1015">Disulfide bond</keyword>
<dbReference type="PROSITE" id="PS00022">
    <property type="entry name" value="EGF_1"/>
    <property type="match status" value="3"/>
</dbReference>
<feature type="compositionally biased region" description="Low complexity" evidence="5">
    <location>
        <begin position="1383"/>
        <end position="1402"/>
    </location>
</feature>
<comment type="caution">
    <text evidence="4">Lacks conserved residue(s) required for the propagation of feature annotation.</text>
</comment>
<dbReference type="InterPro" id="IPR056861">
    <property type="entry name" value="HMCN1-like_VWA"/>
</dbReference>
<feature type="compositionally biased region" description="Low complexity" evidence="5">
    <location>
        <begin position="1427"/>
        <end position="1546"/>
    </location>
</feature>
<dbReference type="InterPro" id="IPR053295">
    <property type="entry name" value="Innate_immunity_reg"/>
</dbReference>
<feature type="disulfide bond" evidence="4">
    <location>
        <begin position="366"/>
        <end position="375"/>
    </location>
</feature>
<dbReference type="PANTHER" id="PTHR47324:SF3">
    <property type="entry name" value="EGF-LIKE DOMAIN-CONTAINING PROTEIN"/>
    <property type="match status" value="1"/>
</dbReference>
<dbReference type="InterPro" id="IPR036465">
    <property type="entry name" value="vWFA_dom_sf"/>
</dbReference>
<name>A0A914PG45_9BILA</name>
<feature type="region of interest" description="Disordered" evidence="5">
    <location>
        <begin position="1346"/>
        <end position="1551"/>
    </location>
</feature>
<feature type="disulfide bond" evidence="4">
    <location>
        <begin position="1326"/>
        <end position="1335"/>
    </location>
</feature>
<sequence>MKNKFENLQSQITPKSDIYVFTLSPPSDYSTTDPYTESSTTAESILSRTVINWGHSVYTILGQSALSPFNETDPAINAFQNIAAISNGEFIYVASRTSDAARAFQSIFALNLYPETVASQRNFNCSTPVSVSITNGAYDTGIFIYTSGTGIIVTYNGAALTANATYGDFQVFNQGYADSRATITIGGAPTCSYRIFTSSLESVIPGFAATAQVDISKSYPSAYIPVFPVARIVSSSPPNLLHFYAVSQSGDALLSDGGESQNVRSDCNFPFQFQSWNCSERAFFSKFTYTESSGTTTRMIPSVCFTPIYRDPVDIPLTCNGGTVNRNNNTCSCPPYQSGQYCEIYQCQNGGTVNPFPVSGGPKCLCQDGFSGSFCESLSCTSMSPRPDTSKKAVNFVVQATNSLSSFINQIQGAAKSIASFSMNPGYFDNFVLTTFINKTSGDVSVNTQAFNNVTLFLSAVDNMEGGSSDLGQYQNPFTALLSTLNASVAHPWRQSLFLFVDAPPSDTDIIDLAISSAINLATSVNVVLTKPFGLLGDDTVTCITDFSAYQKVADTTGGIFVNLCDKSDNTSVQTFVSNLGQYHYNLETVSREQVSCSSTVTKVLEQNDGIATRLVFLTFNGDFNFNVTLNGVTQSSTVTIPAVRMYKLSLPTSGNYTLVINPLSPLPLMTCGLVVGEQTGQTILAGFASNPSIDYSSFAAQYGIASYPTLFMSTQLQSPPTVTLSFTNNGSTYSSIGVMRNASSCQFDYFFNQPFGCPTPGEAFTINARFTTDDGISFNRAIQSICQAPAPGTCLNGGYFDSGNDCACPPGIHGVYCEQRYCYNGGTFDQDMCKCLPNFGGLNCEVILCDKWDYLETYDNNFVAYETIAFLVNTRLTSLSINLYLTQYITDFINAVHSNSQAKQFILVTFDNLNVNKIISTTDEMKFIQTFQDTVSKPPKPPQQINGTADVIGAVYETLRLITYKPAMLFLFSSGDVSSPANFMTVNNMLGKGGVQINIILQSGKTTLPTGGNWGYYQQLAISSSGRIISLTDAGNVKNLMQTALPSAIYEGVIVEDRTYASCAVPQITFFPVEYRSKWFSIFIAGDRANYQSSYVQIWDASDTLIDNPSDYLTLDDSGSMWYHFPATATQNYAGYWKIQVETASPKGCQIQIRANTPLQTSLGFTTVQSTDFPYANPFVVASSNKTRFITASVSSSLYQQSDAFLEYLKVSTLNPDNGTLTLVGGSALAYRDYKKCAYQFVTPQITIPSTFVTTAIQIQINGQDERGNNFQQIHWYLNQAASCSNGATKDAYGLCVCSINYTGDECDIPVCQNGGTADMVVCQCPSGYYGDFCQNALLSGNVPTTTSTTTTPGTTASATTMTSTTTASTTTTATVPPPPVTTTTPTIQPPITTSTISPTPGDVTGQPSTPVVTTTSPGNPPSSSVPPTQGEISSTPGGTPTEGGNPSTPPSSSSSSGGQTTTTAQSPGSSESPVSSTAEPTTSTSPSGPTVIVTNPSSSSAASPASTTTNAEPNPTTTMEVPTTPSSESTVTTTSGSLTTRTTMIPQPCNNPGVLNVYLSYFVDTGNGFGLYDLYKNILSNTSAQPIIGNPTRFISIYGANANGTNPDMLNITDTTAITNQFVNLLNPPYFTSSTSSVIDDLTFYQSVLTSRLTSSKTPVTPVIVMFLNNPIDDLSASTAKMNAVKNANPSTHFMGVLLSTDPTNSQLPFDYIFNATVADNTAPLTVVKQIFDFICQVTQSSF</sequence>
<dbReference type="Gene3D" id="2.10.25.10">
    <property type="entry name" value="Laminin"/>
    <property type="match status" value="3"/>
</dbReference>
<dbReference type="InterPro" id="IPR006582">
    <property type="entry name" value="MD_domain"/>
</dbReference>
<dbReference type="SMART" id="SM00181">
    <property type="entry name" value="EGF"/>
    <property type="match status" value="3"/>
</dbReference>
<dbReference type="PROSITE" id="PS01186">
    <property type="entry name" value="EGF_2"/>
    <property type="match status" value="2"/>
</dbReference>
<feature type="domain" description="EGF-like" evidence="6">
    <location>
        <begin position="1304"/>
        <end position="1336"/>
    </location>
</feature>
<keyword evidence="7" id="KW-1185">Reference proteome</keyword>
<dbReference type="SMART" id="SM00604">
    <property type="entry name" value="MD"/>
    <property type="match status" value="1"/>
</dbReference>
<protein>
    <submittedName>
        <fullName evidence="8">EGF-like domain-containing protein</fullName>
    </submittedName>
</protein>
<feature type="domain" description="EGF-like" evidence="6">
    <location>
        <begin position="338"/>
        <end position="376"/>
    </location>
</feature>
<evidence type="ECO:0000313" key="8">
    <source>
        <dbReference type="WBParaSite" id="PDA_v2.g1724.t1"/>
    </source>
</evidence>
<feature type="domain" description="EGF-like" evidence="6">
    <location>
        <begin position="778"/>
        <end position="819"/>
    </location>
</feature>
<dbReference type="Proteomes" id="UP000887578">
    <property type="component" value="Unplaced"/>
</dbReference>
<feature type="disulfide bond" evidence="4">
    <location>
        <begin position="809"/>
        <end position="818"/>
    </location>
</feature>
<dbReference type="Pfam" id="PF25106">
    <property type="entry name" value="VWA_4"/>
    <property type="match status" value="1"/>
</dbReference>
<evidence type="ECO:0000256" key="5">
    <source>
        <dbReference type="SAM" id="MobiDB-lite"/>
    </source>
</evidence>
<feature type="compositionally biased region" description="Low complexity" evidence="5">
    <location>
        <begin position="1346"/>
        <end position="1376"/>
    </location>
</feature>
<evidence type="ECO:0000256" key="2">
    <source>
        <dbReference type="ARBA" id="ARBA00022525"/>
    </source>
</evidence>
<proteinExistence type="predicted"/>
<dbReference type="InterPro" id="IPR000742">
    <property type="entry name" value="EGF"/>
</dbReference>
<evidence type="ECO:0000256" key="4">
    <source>
        <dbReference type="PROSITE-ProRule" id="PRU00076"/>
    </source>
</evidence>
<accession>A0A914PG45</accession>